<dbReference type="PANTHER" id="PTHR30244">
    <property type="entry name" value="TRANSAMINASE"/>
    <property type="match status" value="1"/>
</dbReference>
<name>S3LN90_9SPIR</name>
<dbReference type="GO" id="GO:0030170">
    <property type="term" value="F:pyridoxal phosphate binding"/>
    <property type="evidence" value="ECO:0007669"/>
    <property type="project" value="TreeGrafter"/>
</dbReference>
<dbReference type="InterPro" id="IPR000653">
    <property type="entry name" value="DegT/StrS_aminotransferase"/>
</dbReference>
<comment type="caution">
    <text evidence="3">The sequence shown here is derived from an EMBL/GenBank/DDBJ whole genome shotgun (WGS) entry which is preliminary data.</text>
</comment>
<protein>
    <recommendedName>
        <fullName evidence="5">DegT/DnrJ/EryC1/StrS aminotransferase family protein</fullName>
    </recommendedName>
</protein>
<keyword evidence="4" id="KW-1185">Reference proteome</keyword>
<gene>
    <name evidence="3" type="ORF">HMPREF1222_02442</name>
</gene>
<keyword evidence="2" id="KW-0663">Pyridoxal phosphate</keyword>
<dbReference type="RefSeq" id="WP_016519617.1">
    <property type="nucleotide sequence ID" value="NZ_KE332514.1"/>
</dbReference>
<evidence type="ECO:0000313" key="4">
    <source>
        <dbReference type="Proteomes" id="UP000014605"/>
    </source>
</evidence>
<reference evidence="3 4" key="1">
    <citation type="submission" date="2013-04" db="EMBL/GenBank/DDBJ databases">
        <title>The Genome Sequence of Treponema vincentii F0403.</title>
        <authorList>
            <consortium name="The Broad Institute Genomics Platform"/>
            <person name="Earl A."/>
            <person name="Ward D."/>
            <person name="Feldgarden M."/>
            <person name="Gevers D."/>
            <person name="Leonetti C."/>
            <person name="Izard J."/>
            <person name="Walker B."/>
            <person name="Young S."/>
            <person name="Zeng Q."/>
            <person name="Gargeya S."/>
            <person name="Fitzgerald M."/>
            <person name="Haas B."/>
            <person name="Abouelleil A."/>
            <person name="Allen A.W."/>
            <person name="Alvarado L."/>
            <person name="Arachchi H.M."/>
            <person name="Berlin A.M."/>
            <person name="Chapman S.B."/>
            <person name="Gainer-Dewar J."/>
            <person name="Goldberg J."/>
            <person name="Griggs A."/>
            <person name="Gujja S."/>
            <person name="Hansen M."/>
            <person name="Howarth C."/>
            <person name="Imamovic A."/>
            <person name="Ireland A."/>
            <person name="Larimer J."/>
            <person name="McCowan C."/>
            <person name="Murphy C."/>
            <person name="Pearson M."/>
            <person name="Poon T.W."/>
            <person name="Priest M."/>
            <person name="Roberts A."/>
            <person name="Saif S."/>
            <person name="Shea T."/>
            <person name="Sisk P."/>
            <person name="Sykes S."/>
            <person name="Wortman J."/>
            <person name="Nusbaum C."/>
            <person name="Birren B."/>
        </authorList>
    </citation>
    <scope>NUCLEOTIDE SEQUENCE [LARGE SCALE GENOMIC DNA]</scope>
    <source>
        <strain evidence="3 4">F0403</strain>
    </source>
</reference>
<dbReference type="InterPro" id="IPR015424">
    <property type="entry name" value="PyrdxlP-dep_Trfase"/>
</dbReference>
<dbReference type="HOGENOM" id="CLU_743266_0_0_12"/>
<dbReference type="PANTHER" id="PTHR30244:SF34">
    <property type="entry name" value="DTDP-4-AMINO-4,6-DIDEOXYGALACTOSE TRANSAMINASE"/>
    <property type="match status" value="1"/>
</dbReference>
<proteinExistence type="inferred from homology"/>
<dbReference type="Proteomes" id="UP000014605">
    <property type="component" value="Unassembled WGS sequence"/>
</dbReference>
<dbReference type="InterPro" id="IPR015421">
    <property type="entry name" value="PyrdxlP-dep_Trfase_major"/>
</dbReference>
<dbReference type="GO" id="GO:0008483">
    <property type="term" value="F:transaminase activity"/>
    <property type="evidence" value="ECO:0007669"/>
    <property type="project" value="TreeGrafter"/>
</dbReference>
<dbReference type="EMBL" id="ATFC01000013">
    <property type="protein sequence ID" value="EPF45812.1"/>
    <property type="molecule type" value="Genomic_DNA"/>
</dbReference>
<comment type="similarity">
    <text evidence="1 2">Belongs to the DegT/DnrJ/EryC1 family.</text>
</comment>
<evidence type="ECO:0008006" key="5">
    <source>
        <dbReference type="Google" id="ProtNLM"/>
    </source>
</evidence>
<dbReference type="SUPFAM" id="SSF53383">
    <property type="entry name" value="PLP-dependent transferases"/>
    <property type="match status" value="1"/>
</dbReference>
<evidence type="ECO:0000256" key="1">
    <source>
        <dbReference type="ARBA" id="ARBA00037999"/>
    </source>
</evidence>
<organism evidence="3 4">
    <name type="scientific">Treponema vincentii F0403</name>
    <dbReference type="NCBI Taxonomy" id="1125702"/>
    <lineage>
        <taxon>Bacteria</taxon>
        <taxon>Pseudomonadati</taxon>
        <taxon>Spirochaetota</taxon>
        <taxon>Spirochaetia</taxon>
        <taxon>Spirochaetales</taxon>
        <taxon>Treponemataceae</taxon>
        <taxon>Treponema</taxon>
    </lineage>
</organism>
<evidence type="ECO:0000256" key="2">
    <source>
        <dbReference type="RuleBase" id="RU004508"/>
    </source>
</evidence>
<dbReference type="AlphaFoldDB" id="S3LN90"/>
<sequence length="393" mass="45967">MICRARPKFIKKDYEEFLLSSTSYFSGNDDGTYYYNRGSNALQHFLMVFNTYYNKKARVAVQSFTCHSVLDAIINSGSIALLYDVSKDDCSLDYKLVDFSVPIDIIILTHYQGIPNKNYIEFSETCKRKGILLIDDLAHGATSTIKTVKLGALSNIYIESYAWDKPYTALTGGSLTINKLSKDFITFYTKAYYMLSVEDDITAVADIKMIYFTMKYTDPGNYYNDFDYTIFHNMPVLVCFYNNYIFNIKAYRYILSLIYRIYNKIKQLKYKNTIKRMARIKAAFINMQRLCDTRDALIKFSIPDLYKNAYFEFVNTDMSVVWNRFSVVATDKALLDYFKNIGVDVRNFNWPTCLHDRIENNHVNCFYMTSFHASEYLSKNILNIPIWQEMKDC</sequence>
<dbReference type="Gene3D" id="3.40.640.10">
    <property type="entry name" value="Type I PLP-dependent aspartate aminotransferase-like (Major domain)"/>
    <property type="match status" value="1"/>
</dbReference>
<dbReference type="Pfam" id="PF01041">
    <property type="entry name" value="DegT_DnrJ_EryC1"/>
    <property type="match status" value="1"/>
</dbReference>
<evidence type="ECO:0000313" key="3">
    <source>
        <dbReference type="EMBL" id="EPF45812.1"/>
    </source>
</evidence>
<dbReference type="PATRIC" id="fig|1125702.3.peg.2526"/>
<dbReference type="GeneID" id="301462534"/>
<accession>S3LN90</accession>
<dbReference type="GO" id="GO:0000271">
    <property type="term" value="P:polysaccharide biosynthetic process"/>
    <property type="evidence" value="ECO:0007669"/>
    <property type="project" value="TreeGrafter"/>
</dbReference>